<accession>A0A8T0H2F7</accession>
<protein>
    <recommendedName>
        <fullName evidence="1">Peptide N-acetyl-beta-D-glucosaminyl asparaginase amidase A N-terminal domain-containing protein</fullName>
    </recommendedName>
</protein>
<dbReference type="InterPro" id="IPR021102">
    <property type="entry name" value="PNGase_A"/>
</dbReference>
<organism evidence="2 3">
    <name type="scientific">Ceratodon purpureus</name>
    <name type="common">Fire moss</name>
    <name type="synonym">Dicranum purpureum</name>
    <dbReference type="NCBI Taxonomy" id="3225"/>
    <lineage>
        <taxon>Eukaryota</taxon>
        <taxon>Viridiplantae</taxon>
        <taxon>Streptophyta</taxon>
        <taxon>Embryophyta</taxon>
        <taxon>Bryophyta</taxon>
        <taxon>Bryophytina</taxon>
        <taxon>Bryopsida</taxon>
        <taxon>Dicranidae</taxon>
        <taxon>Pseudoditrichales</taxon>
        <taxon>Ditrichaceae</taxon>
        <taxon>Ceratodon</taxon>
    </lineage>
</organism>
<reference evidence="2" key="1">
    <citation type="submission" date="2020-06" db="EMBL/GenBank/DDBJ databases">
        <title>WGS assembly of Ceratodon purpureus strain R40.</title>
        <authorList>
            <person name="Carey S.B."/>
            <person name="Jenkins J."/>
            <person name="Shu S."/>
            <person name="Lovell J.T."/>
            <person name="Sreedasyam A."/>
            <person name="Maumus F."/>
            <person name="Tiley G.P."/>
            <person name="Fernandez-Pozo N."/>
            <person name="Barry K."/>
            <person name="Chen C."/>
            <person name="Wang M."/>
            <person name="Lipzen A."/>
            <person name="Daum C."/>
            <person name="Saski C.A."/>
            <person name="Payton A.C."/>
            <person name="Mcbreen J.C."/>
            <person name="Conrad R.E."/>
            <person name="Kollar L.M."/>
            <person name="Olsson S."/>
            <person name="Huttunen S."/>
            <person name="Landis J.B."/>
            <person name="Wickett N.J."/>
            <person name="Johnson M.G."/>
            <person name="Rensing S.A."/>
            <person name="Grimwood J."/>
            <person name="Schmutz J."/>
            <person name="Mcdaniel S.F."/>
        </authorList>
    </citation>
    <scope>NUCLEOTIDE SEQUENCE</scope>
    <source>
        <strain evidence="2">R40</strain>
    </source>
</reference>
<evidence type="ECO:0000313" key="2">
    <source>
        <dbReference type="EMBL" id="KAG0564539.1"/>
    </source>
</evidence>
<evidence type="ECO:0000259" key="1">
    <source>
        <dbReference type="Pfam" id="PF12222"/>
    </source>
</evidence>
<proteinExistence type="predicted"/>
<name>A0A8T0H2F7_CERPU</name>
<feature type="domain" description="Peptide N-acetyl-beta-D-glucosaminyl asparaginase amidase A N-terminal" evidence="1">
    <location>
        <begin position="84"/>
        <end position="408"/>
    </location>
</feature>
<dbReference type="PANTHER" id="PTHR31104">
    <property type="entry name" value="PEPTIDE-N4-(N-ACETYL-BETA-GLUCOSAMINYL)ASPARAGINE AMIDASE A PROTEIN"/>
    <property type="match status" value="1"/>
</dbReference>
<dbReference type="InterPro" id="IPR056948">
    <property type="entry name" value="PNGaseA_N"/>
</dbReference>
<dbReference type="AlphaFoldDB" id="A0A8T0H2F7"/>
<keyword evidence="3" id="KW-1185">Reference proteome</keyword>
<dbReference type="EMBL" id="CM026429">
    <property type="protein sequence ID" value="KAG0564539.1"/>
    <property type="molecule type" value="Genomic_DNA"/>
</dbReference>
<evidence type="ECO:0000313" key="3">
    <source>
        <dbReference type="Proteomes" id="UP000822688"/>
    </source>
</evidence>
<gene>
    <name evidence="2" type="ORF">KC19_8G118800</name>
</gene>
<dbReference type="Pfam" id="PF12222">
    <property type="entry name" value="PNGaseA"/>
    <property type="match status" value="1"/>
</dbReference>
<sequence length="615" mass="68453">MCRSRQRFPKPGMMELHGGCGNRTTRLVLVVLFAVIINGASQVASAKFNDGRRSLHQLSKVARTERDYEKGDQERQEFFEVSKPVDIPEGATEVCSLVLLQHTFANTINDPPTLQKYTPHPNCGHDHRDWTLVVLRWHATCKGRQFDRISAVWLSGVEIFRTCTAEPTQQGIFWTVEKDITRFKPLFTSPQLLALELANVVDNTYTGIYNVTLSAHFYTGGKPKASSSKESYGGVADVILPFAETSPLNGGYWFQLQNESDVQTQKLTLPSNAYKAVLEICVSFHGPDEFWYTNPPNDFLEANNLTDVAGNGTFREVLVSIDGLLAGVVYPFPVFYTGGVDPYFWRPISAIGSFVLPSYDVDITPFLPTLVDSKPHLFSTTVTSALPYWLLSANLHLWLDPKGPTSGALSHHSSPPLTTHTTSKFKDLDGKFTSEATRSLSYKGHVISSFGNLTTAASYSYRFSNTLVYSKGASVSDVHQESKTESKLVVKDVNRDLVYKHTTLRFPLKVSYEEREGDNKTVYVKAGIEHAWEEEDQIQSNVGLGFSSFSGLQNKQRSKGQLVIPIKGAISGVATTKQRFALESSEGCYFRSVGASNYTFLYDESDRRCSSVSSY</sequence>
<comment type="caution">
    <text evidence="2">The sequence shown here is derived from an EMBL/GenBank/DDBJ whole genome shotgun (WGS) entry which is preliminary data.</text>
</comment>
<dbReference type="Proteomes" id="UP000822688">
    <property type="component" value="Chromosome 8"/>
</dbReference>